<feature type="transmembrane region" description="Helical" evidence="6">
    <location>
        <begin position="78"/>
        <end position="99"/>
    </location>
</feature>
<sequence>MGLFSFLIGHIWYMLGFLSGDWSLPVFPTRIITILALGMISQIYTTSGKLKIPVLVYIFMITGIGITSFGRLEALQTFPTLIGAIGASLFMISDGVLGWNKFKNPFHLAEGIILITYYFGQWMIFYSALM</sequence>
<evidence type="ECO:0000256" key="2">
    <source>
        <dbReference type="ARBA" id="ARBA00007375"/>
    </source>
</evidence>
<dbReference type="Pfam" id="PF07947">
    <property type="entry name" value="YhhN"/>
    <property type="match status" value="1"/>
</dbReference>
<evidence type="ECO:0000256" key="1">
    <source>
        <dbReference type="ARBA" id="ARBA00004141"/>
    </source>
</evidence>
<dbReference type="InterPro" id="IPR012506">
    <property type="entry name" value="TMEM86B-like"/>
</dbReference>
<dbReference type="GO" id="GO:0016787">
    <property type="term" value="F:hydrolase activity"/>
    <property type="evidence" value="ECO:0007669"/>
    <property type="project" value="TreeGrafter"/>
</dbReference>
<organism evidence="7">
    <name type="scientific">uncultured marine thaumarchaeote KM3_17_C07</name>
    <dbReference type="NCBI Taxonomy" id="1456062"/>
    <lineage>
        <taxon>Archaea</taxon>
        <taxon>Nitrososphaerota</taxon>
        <taxon>environmental samples</taxon>
    </lineage>
</organism>
<evidence type="ECO:0000256" key="5">
    <source>
        <dbReference type="ARBA" id="ARBA00023136"/>
    </source>
</evidence>
<evidence type="ECO:0000313" key="7">
    <source>
        <dbReference type="EMBL" id="AIF05110.1"/>
    </source>
</evidence>
<proteinExistence type="inferred from homology"/>
<dbReference type="AlphaFoldDB" id="A0A075GPW2"/>
<comment type="subcellular location">
    <subcellularLocation>
        <location evidence="1">Membrane</location>
        <topology evidence="1">Multi-pass membrane protein</topology>
    </subcellularLocation>
</comment>
<evidence type="ECO:0000256" key="4">
    <source>
        <dbReference type="ARBA" id="ARBA00022989"/>
    </source>
</evidence>
<dbReference type="EMBL" id="KF900728">
    <property type="protein sequence ID" value="AIF05110.1"/>
    <property type="molecule type" value="Genomic_DNA"/>
</dbReference>
<accession>A0A075GPW2</accession>
<reference evidence="7" key="1">
    <citation type="journal article" date="2014" name="Genome Biol. Evol.">
        <title>Pangenome evidence for extensive interdomain horizontal transfer affecting lineage core and shell genes in uncultured planktonic thaumarchaeota and euryarchaeota.</title>
        <authorList>
            <person name="Deschamps P."/>
            <person name="Zivanovic Y."/>
            <person name="Moreira D."/>
            <person name="Rodriguez-Valera F."/>
            <person name="Lopez-Garcia P."/>
        </authorList>
    </citation>
    <scope>NUCLEOTIDE SEQUENCE</scope>
</reference>
<comment type="similarity">
    <text evidence="2">Belongs to the TMEM86 family.</text>
</comment>
<dbReference type="PANTHER" id="PTHR31885:SF6">
    <property type="entry name" value="GH04784P"/>
    <property type="match status" value="1"/>
</dbReference>
<evidence type="ECO:0000256" key="3">
    <source>
        <dbReference type="ARBA" id="ARBA00022692"/>
    </source>
</evidence>
<dbReference type="PANTHER" id="PTHR31885">
    <property type="entry name" value="GH04784P"/>
    <property type="match status" value="1"/>
</dbReference>
<name>A0A075GPW2_9ARCH</name>
<feature type="transmembrane region" description="Helical" evidence="6">
    <location>
        <begin position="22"/>
        <end position="40"/>
    </location>
</feature>
<protein>
    <submittedName>
        <fullName evidence="7">Putative membrane protein</fullName>
    </submittedName>
</protein>
<keyword evidence="3 6" id="KW-0812">Transmembrane</keyword>
<keyword evidence="4 6" id="KW-1133">Transmembrane helix</keyword>
<feature type="transmembrane region" description="Helical" evidence="6">
    <location>
        <begin position="52"/>
        <end position="72"/>
    </location>
</feature>
<feature type="transmembrane region" description="Helical" evidence="6">
    <location>
        <begin position="111"/>
        <end position="129"/>
    </location>
</feature>
<evidence type="ECO:0000256" key="6">
    <source>
        <dbReference type="SAM" id="Phobius"/>
    </source>
</evidence>
<keyword evidence="5 6" id="KW-0472">Membrane</keyword>
<dbReference type="GO" id="GO:0016020">
    <property type="term" value="C:membrane"/>
    <property type="evidence" value="ECO:0007669"/>
    <property type="project" value="UniProtKB-SubCell"/>
</dbReference>